<protein>
    <submittedName>
        <fullName evidence="1">Uncharacterized protein</fullName>
    </submittedName>
</protein>
<gene>
    <name evidence="1" type="ORF">DKX38_018935</name>
</gene>
<dbReference type="EMBL" id="VDCV01000012">
    <property type="protein sequence ID" value="KAB5532265.1"/>
    <property type="molecule type" value="Genomic_DNA"/>
</dbReference>
<reference evidence="2" key="1">
    <citation type="journal article" date="2019" name="Gigascience">
        <title>De novo genome assembly of the endangered Acer yangbiense, a plant species with extremely small populations endemic to Yunnan Province, China.</title>
        <authorList>
            <person name="Yang J."/>
            <person name="Wariss H.M."/>
            <person name="Tao L."/>
            <person name="Zhang R."/>
            <person name="Yun Q."/>
            <person name="Hollingsworth P."/>
            <person name="Dao Z."/>
            <person name="Luo G."/>
            <person name="Guo H."/>
            <person name="Ma Y."/>
            <person name="Sun W."/>
        </authorList>
    </citation>
    <scope>NUCLEOTIDE SEQUENCE [LARGE SCALE GENOMIC DNA]</scope>
    <source>
        <strain evidence="2">cv. br00</strain>
    </source>
</reference>
<evidence type="ECO:0000313" key="1">
    <source>
        <dbReference type="EMBL" id="KAB5532265.1"/>
    </source>
</evidence>
<proteinExistence type="predicted"/>
<sequence length="87" mass="9666">MVDDKSSVLHHLIDDKSSVLHQGMNDTISNSKLLFMLSCKLYRSSLSLSNATASASAVLAERNIKDHCQKSQSVYSSTPYLLHQQQI</sequence>
<dbReference type="AlphaFoldDB" id="A0A5N5KPD4"/>
<dbReference type="Proteomes" id="UP000326939">
    <property type="component" value="Chromosome 12"/>
</dbReference>
<name>A0A5N5KPD4_9ROSI</name>
<evidence type="ECO:0000313" key="2">
    <source>
        <dbReference type="Proteomes" id="UP000326939"/>
    </source>
</evidence>
<keyword evidence="2" id="KW-1185">Reference proteome</keyword>
<accession>A0A5N5KPD4</accession>
<organism evidence="1 2">
    <name type="scientific">Salix brachista</name>
    <dbReference type="NCBI Taxonomy" id="2182728"/>
    <lineage>
        <taxon>Eukaryota</taxon>
        <taxon>Viridiplantae</taxon>
        <taxon>Streptophyta</taxon>
        <taxon>Embryophyta</taxon>
        <taxon>Tracheophyta</taxon>
        <taxon>Spermatophyta</taxon>
        <taxon>Magnoliopsida</taxon>
        <taxon>eudicotyledons</taxon>
        <taxon>Gunneridae</taxon>
        <taxon>Pentapetalae</taxon>
        <taxon>rosids</taxon>
        <taxon>fabids</taxon>
        <taxon>Malpighiales</taxon>
        <taxon>Salicaceae</taxon>
        <taxon>Saliceae</taxon>
        <taxon>Salix</taxon>
    </lineage>
</organism>
<comment type="caution">
    <text evidence="1">The sequence shown here is derived from an EMBL/GenBank/DDBJ whole genome shotgun (WGS) entry which is preliminary data.</text>
</comment>